<comment type="caution">
    <text evidence="18">The sequence shown here is derived from an EMBL/GenBank/DDBJ whole genome shotgun (WGS) entry which is preliminary data.</text>
</comment>
<dbReference type="Pfam" id="PF08411">
    <property type="entry name" value="ExoI_SH3"/>
    <property type="match status" value="1"/>
</dbReference>
<dbReference type="FunFam" id="3.30.420.10:FF:000033">
    <property type="entry name" value="Exodeoxyribonuclease I"/>
    <property type="match status" value="1"/>
</dbReference>
<feature type="binding site" evidence="14">
    <location>
        <position position="11"/>
    </location>
    <ligand>
        <name>substrate</name>
    </ligand>
</feature>
<dbReference type="Pfam" id="PF26016">
    <property type="entry name" value="ExoI_C"/>
    <property type="match status" value="1"/>
</dbReference>
<evidence type="ECO:0000256" key="15">
    <source>
        <dbReference type="PIRSR" id="PIRSR000977-2"/>
    </source>
</evidence>
<dbReference type="SMART" id="SM00479">
    <property type="entry name" value="EXOIII"/>
    <property type="match status" value="1"/>
</dbReference>
<proteinExistence type="predicted"/>
<dbReference type="PIRSF" id="PIRSF000977">
    <property type="entry name" value="Exodeoxyribonuclease_I"/>
    <property type="match status" value="1"/>
</dbReference>
<dbReference type="CDD" id="cd06138">
    <property type="entry name" value="ExoI_N"/>
    <property type="match status" value="1"/>
</dbReference>
<dbReference type="InterPro" id="IPR013520">
    <property type="entry name" value="Ribonucl_H"/>
</dbReference>
<dbReference type="Gene3D" id="1.10.287.1240">
    <property type="match status" value="1"/>
</dbReference>
<dbReference type="InterPro" id="IPR038649">
    <property type="entry name" value="EXOI_SH3_sf"/>
</dbReference>
<dbReference type="RefSeq" id="WP_200347767.1">
    <property type="nucleotide sequence ID" value="NZ_NRSJ01000039.1"/>
</dbReference>
<keyword evidence="11 13" id="KW-0234">DNA repair</keyword>
<evidence type="ECO:0000256" key="10">
    <source>
        <dbReference type="ARBA" id="ARBA00023125"/>
    </source>
</evidence>
<dbReference type="InterPro" id="IPR012337">
    <property type="entry name" value="RNaseH-like_sf"/>
</dbReference>
<evidence type="ECO:0000256" key="11">
    <source>
        <dbReference type="ARBA" id="ARBA00023204"/>
    </source>
</evidence>
<evidence type="ECO:0000313" key="18">
    <source>
        <dbReference type="EMBL" id="MBK1706314.1"/>
    </source>
</evidence>
<dbReference type="InterPro" id="IPR036397">
    <property type="entry name" value="RNaseH_sf"/>
</dbReference>
<dbReference type="EMBL" id="NRSJ01000039">
    <property type="protein sequence ID" value="MBK1706314.1"/>
    <property type="molecule type" value="Genomic_DNA"/>
</dbReference>
<dbReference type="AlphaFoldDB" id="A0AAJ0U6R3"/>
<keyword evidence="5 15" id="KW-0479">Metal-binding</keyword>
<comment type="cofactor">
    <cofactor evidence="15">
        <name>Mg(2+)</name>
        <dbReference type="ChEBI" id="CHEBI:18420"/>
    </cofactor>
    <text evidence="15">Binds 2 Mg(2+) ions per monomer.</text>
</comment>
<evidence type="ECO:0000256" key="12">
    <source>
        <dbReference type="ARBA" id="ARBA00046792"/>
    </source>
</evidence>
<dbReference type="Gene3D" id="3.30.420.10">
    <property type="entry name" value="Ribonuclease H-like superfamily/Ribonuclease H"/>
    <property type="match status" value="1"/>
</dbReference>
<evidence type="ECO:0000256" key="6">
    <source>
        <dbReference type="ARBA" id="ARBA00022763"/>
    </source>
</evidence>
<dbReference type="InterPro" id="IPR023607">
    <property type="entry name" value="Exodeoxyribonuclease_I"/>
</dbReference>
<evidence type="ECO:0000256" key="14">
    <source>
        <dbReference type="PIRSR" id="PIRSR000977-1"/>
    </source>
</evidence>
<keyword evidence="19" id="KW-1185">Reference proteome</keyword>
<evidence type="ECO:0000256" key="2">
    <source>
        <dbReference type="ARBA" id="ARBA00012108"/>
    </source>
</evidence>
<comment type="subunit">
    <text evidence="12">Monomer. Interacts with ssb (via C-terminus); this interaction stimulates the exonuclease activity by recruiting the enzyme to its substrate.</text>
</comment>
<keyword evidence="8 13" id="KW-0269">Exonuclease</keyword>
<evidence type="ECO:0000256" key="7">
    <source>
        <dbReference type="ARBA" id="ARBA00022801"/>
    </source>
</evidence>
<dbReference type="InterPro" id="IPR058561">
    <property type="entry name" value="Exonuc_1_C"/>
</dbReference>
<keyword evidence="10" id="KW-0238">DNA-binding</keyword>
<evidence type="ECO:0000256" key="3">
    <source>
        <dbReference type="ARBA" id="ARBA00019900"/>
    </source>
</evidence>
<evidence type="ECO:0000256" key="1">
    <source>
        <dbReference type="ARBA" id="ARBA00000563"/>
    </source>
</evidence>
<evidence type="ECO:0000259" key="16">
    <source>
        <dbReference type="PROSITE" id="PS51784"/>
    </source>
</evidence>
<feature type="binding site" evidence="15">
    <location>
        <position position="180"/>
    </location>
    <ligand>
        <name>Mg(2+)</name>
        <dbReference type="ChEBI" id="CHEBI:18420"/>
        <label>2</label>
    </ligand>
</feature>
<dbReference type="InterPro" id="IPR013620">
    <property type="entry name" value="Exonuc_1_SH3"/>
</dbReference>
<dbReference type="Gene3D" id="3.30.1520.20">
    <property type="entry name" value="Exonuclease ExoI, domain 2"/>
    <property type="match status" value="1"/>
</dbReference>
<dbReference type="Pfam" id="PF00929">
    <property type="entry name" value="RNase_T"/>
    <property type="match status" value="1"/>
</dbReference>
<evidence type="ECO:0000256" key="9">
    <source>
        <dbReference type="ARBA" id="ARBA00022842"/>
    </source>
</evidence>
<feature type="binding site" evidence="15">
    <location>
        <position position="11"/>
    </location>
    <ligand>
        <name>Mg(2+)</name>
        <dbReference type="ChEBI" id="CHEBI:18420"/>
        <label>2</label>
    </ligand>
</feature>
<dbReference type="Gene3D" id="1.20.1280.70">
    <property type="entry name" value="Exonuclease ExoI, domain 3"/>
    <property type="match status" value="1"/>
</dbReference>
<feature type="binding site" evidence="14">
    <location>
        <position position="159"/>
    </location>
    <ligand>
        <name>substrate</name>
    </ligand>
</feature>
<gene>
    <name evidence="18" type="ORF">CKO40_17615</name>
</gene>
<evidence type="ECO:0000313" key="19">
    <source>
        <dbReference type="Proteomes" id="UP001296776"/>
    </source>
</evidence>
<feature type="domain" description="ExoI C-terminal" evidence="17">
    <location>
        <begin position="353"/>
        <end position="476"/>
    </location>
</feature>
<dbReference type="GO" id="GO:0003677">
    <property type="term" value="F:DNA binding"/>
    <property type="evidence" value="ECO:0007669"/>
    <property type="project" value="UniProtKB-KW"/>
</dbReference>
<dbReference type="Proteomes" id="UP001296776">
    <property type="component" value="Unassembled WGS sequence"/>
</dbReference>
<evidence type="ECO:0000256" key="8">
    <source>
        <dbReference type="ARBA" id="ARBA00022839"/>
    </source>
</evidence>
<comment type="catalytic activity">
    <reaction evidence="1 13">
        <text>Exonucleolytic cleavage in the 3'- to 5'-direction to yield nucleoside 5'-phosphates.</text>
        <dbReference type="EC" id="3.1.11.1"/>
    </reaction>
</comment>
<evidence type="ECO:0000259" key="17">
    <source>
        <dbReference type="PROSITE" id="PS51785"/>
    </source>
</evidence>
<reference evidence="18" key="2">
    <citation type="journal article" date="2020" name="Microorganisms">
        <title>Osmotic Adaptation and Compatible Solute Biosynthesis of Phototrophic Bacteria as Revealed from Genome Analyses.</title>
        <authorList>
            <person name="Imhoff J.F."/>
            <person name="Rahn T."/>
            <person name="Kunzel S."/>
            <person name="Keller A."/>
            <person name="Neulinger S.C."/>
        </authorList>
    </citation>
    <scope>NUCLEOTIDE SEQUENCE</scope>
    <source>
        <strain evidence="18">DSM 11080</strain>
    </source>
</reference>
<keyword evidence="6 13" id="KW-0227">DNA damage</keyword>
<organism evidence="18 19">
    <name type="scientific">Halochromatium glycolicum</name>
    <dbReference type="NCBI Taxonomy" id="85075"/>
    <lineage>
        <taxon>Bacteria</taxon>
        <taxon>Pseudomonadati</taxon>
        <taxon>Pseudomonadota</taxon>
        <taxon>Gammaproteobacteria</taxon>
        <taxon>Chromatiales</taxon>
        <taxon>Chromatiaceae</taxon>
        <taxon>Halochromatium</taxon>
    </lineage>
</organism>
<name>A0AAJ0U6R3_9GAMM</name>
<evidence type="ECO:0000256" key="13">
    <source>
        <dbReference type="PIRNR" id="PIRNR000977"/>
    </source>
</evidence>
<dbReference type="PROSITE" id="PS51785">
    <property type="entry name" value="EXOI_C"/>
    <property type="match status" value="1"/>
</dbReference>
<keyword evidence="7 13" id="KW-0378">Hydrolase</keyword>
<reference evidence="18" key="1">
    <citation type="submission" date="2017-08" db="EMBL/GenBank/DDBJ databases">
        <authorList>
            <person name="Imhoff J.F."/>
            <person name="Rahn T."/>
            <person name="Kuenzel S."/>
            <person name="Neulinger S.C."/>
        </authorList>
    </citation>
    <scope>NUCLEOTIDE SEQUENCE</scope>
    <source>
        <strain evidence="18">DSM 11080</strain>
    </source>
</reference>
<protein>
    <recommendedName>
        <fullName evidence="3 13">Exodeoxyribonuclease I</fullName>
        <ecNumber evidence="2 13">3.1.11.1</ecNumber>
    </recommendedName>
</protein>
<dbReference type="EC" id="3.1.11.1" evidence="2 13"/>
<keyword evidence="4 13" id="KW-0540">Nuclease</keyword>
<dbReference type="GO" id="GO:0006281">
    <property type="term" value="P:DNA repair"/>
    <property type="evidence" value="ECO:0007669"/>
    <property type="project" value="UniProtKB-KW"/>
</dbReference>
<evidence type="ECO:0000256" key="4">
    <source>
        <dbReference type="ARBA" id="ARBA00022722"/>
    </source>
</evidence>
<dbReference type="InterPro" id="IPR034747">
    <property type="entry name" value="EXOI_SH3"/>
</dbReference>
<dbReference type="GO" id="GO:0046872">
    <property type="term" value="F:metal ion binding"/>
    <property type="evidence" value="ECO:0007669"/>
    <property type="project" value="UniProtKB-KW"/>
</dbReference>
<dbReference type="PROSITE" id="PS51784">
    <property type="entry name" value="EXOI_SH3"/>
    <property type="match status" value="1"/>
</dbReference>
<keyword evidence="9 15" id="KW-0460">Magnesium</keyword>
<sequence>MAASFYWHDYETWGNQPGRDRPCQFAGLRTDEALQEIGEPLVLYCRPGDDLLPHPDACLVTGITPEIAHERGLPEAEFARAIQQQLARPETCAVGYNSLRFDDQVTRWLFYHNLLDPYAHAWQNGNSRWDLIDVLRLAHALRPDGIEWPQREPGVTSFKLEDLTVANAIPHAGAHDALADVRATLALARMLRSAQPHLFDYALTLRDKHEVKRRLATGKPLLHVSQRYPAARGCIAPIAVVADHPKSPNTVLCFDLREDPTQLLDHSPEDLRRRLFAPAADQPQGLDRLPVKGIKINAAPMLAPMGTLTAEAAARWSIDPEQVAQHAQQATRHRDEIGERLRQAYAQEDSTEFSDDPEAMLYTGGFFPDADRREMARLATLTPDELAGEQPRFEDARLSTLLFRMRARSWPRTLSEDEREDWDAWRLERLTDPEAGASLTIEAFEARLATLRSERASDPAALAILDRLEAWGERVMSAEY</sequence>
<feature type="binding site" evidence="15">
    <location>
        <position position="9"/>
    </location>
    <ligand>
        <name>Mg(2+)</name>
        <dbReference type="ChEBI" id="CHEBI:18420"/>
        <label>1</label>
    </ligand>
</feature>
<dbReference type="GO" id="GO:0008310">
    <property type="term" value="F:single-stranded DNA 3'-5' DNA exonuclease activity"/>
    <property type="evidence" value="ECO:0007669"/>
    <property type="project" value="UniProtKB-EC"/>
</dbReference>
<dbReference type="NCBIfam" id="NF008746">
    <property type="entry name" value="PRK11779.1"/>
    <property type="match status" value="1"/>
</dbReference>
<dbReference type="SUPFAM" id="SSF53098">
    <property type="entry name" value="Ribonuclease H-like"/>
    <property type="match status" value="1"/>
</dbReference>
<accession>A0AAJ0U6R3</accession>
<evidence type="ECO:0000256" key="5">
    <source>
        <dbReference type="ARBA" id="ARBA00022723"/>
    </source>
</evidence>
<feature type="domain" description="ExoI SH3-like" evidence="16">
    <location>
        <begin position="196"/>
        <end position="349"/>
    </location>
</feature>